<dbReference type="InterPro" id="IPR049453">
    <property type="entry name" value="Memb_transporter_dom"/>
</dbReference>
<protein>
    <submittedName>
        <fullName evidence="7">FUSC family protein</fullName>
    </submittedName>
</protein>
<evidence type="ECO:0000256" key="1">
    <source>
        <dbReference type="ARBA" id="ARBA00004141"/>
    </source>
</evidence>
<evidence type="ECO:0000256" key="5">
    <source>
        <dbReference type="SAM" id="Phobius"/>
    </source>
</evidence>
<proteinExistence type="predicted"/>
<organism evidence="7 8">
    <name type="scientific">Flagellimonas okinawensis</name>
    <dbReference type="NCBI Taxonomy" id="3031324"/>
    <lineage>
        <taxon>Bacteria</taxon>
        <taxon>Pseudomonadati</taxon>
        <taxon>Bacteroidota</taxon>
        <taxon>Flavobacteriia</taxon>
        <taxon>Flavobacteriales</taxon>
        <taxon>Flavobacteriaceae</taxon>
        <taxon>Flagellimonas</taxon>
    </lineage>
</organism>
<keyword evidence="4 5" id="KW-0472">Membrane</keyword>
<dbReference type="RefSeq" id="WP_275647810.1">
    <property type="nucleotide sequence ID" value="NZ_JARFVA010000001.1"/>
</dbReference>
<name>A0ABT5XII7_9FLAO</name>
<comment type="subcellular location">
    <subcellularLocation>
        <location evidence="1">Membrane</location>
        <topology evidence="1">Multi-pass membrane protein</topology>
    </subcellularLocation>
</comment>
<feature type="transmembrane region" description="Helical" evidence="5">
    <location>
        <begin position="24"/>
        <end position="43"/>
    </location>
</feature>
<feature type="domain" description="Integral membrane bound transporter" evidence="6">
    <location>
        <begin position="209"/>
        <end position="334"/>
    </location>
</feature>
<evidence type="ECO:0000256" key="3">
    <source>
        <dbReference type="ARBA" id="ARBA00022989"/>
    </source>
</evidence>
<dbReference type="EMBL" id="JARFVA010000001">
    <property type="protein sequence ID" value="MDF0705676.1"/>
    <property type="molecule type" value="Genomic_DNA"/>
</dbReference>
<evidence type="ECO:0000259" key="6">
    <source>
        <dbReference type="Pfam" id="PF13515"/>
    </source>
</evidence>
<evidence type="ECO:0000256" key="2">
    <source>
        <dbReference type="ARBA" id="ARBA00022692"/>
    </source>
</evidence>
<feature type="transmembrane region" description="Helical" evidence="5">
    <location>
        <begin position="99"/>
        <end position="118"/>
    </location>
</feature>
<evidence type="ECO:0000256" key="4">
    <source>
        <dbReference type="ARBA" id="ARBA00023136"/>
    </source>
</evidence>
<dbReference type="Pfam" id="PF13515">
    <property type="entry name" value="FUSC_2"/>
    <property type="match status" value="1"/>
</dbReference>
<feature type="transmembrane region" description="Helical" evidence="5">
    <location>
        <begin position="73"/>
        <end position="93"/>
    </location>
</feature>
<keyword evidence="3 5" id="KW-1133">Transmembrane helix</keyword>
<feature type="transmembrane region" description="Helical" evidence="5">
    <location>
        <begin position="195"/>
        <end position="215"/>
    </location>
</feature>
<reference evidence="7 8" key="1">
    <citation type="submission" date="2023-03" db="EMBL/GenBank/DDBJ databases">
        <title>Muricauda XX sp. nov. and Muricauda XXX sp. nov., two novel species isolated from Okinawa Trough.</title>
        <authorList>
            <person name="Cao W."/>
            <person name="Deng X."/>
        </authorList>
    </citation>
    <scope>NUCLEOTIDE SEQUENCE [LARGE SCALE GENOMIC DNA]</scope>
    <source>
        <strain evidence="7 8">81s02</strain>
    </source>
</reference>
<feature type="transmembrane region" description="Helical" evidence="5">
    <location>
        <begin position="49"/>
        <end position="66"/>
    </location>
</feature>
<keyword evidence="8" id="KW-1185">Reference proteome</keyword>
<feature type="transmembrane region" description="Helical" evidence="5">
    <location>
        <begin position="290"/>
        <end position="310"/>
    </location>
</feature>
<evidence type="ECO:0000313" key="8">
    <source>
        <dbReference type="Proteomes" id="UP001217083"/>
    </source>
</evidence>
<keyword evidence="2 5" id="KW-0812">Transmembrane</keyword>
<evidence type="ECO:0000313" key="7">
    <source>
        <dbReference type="EMBL" id="MDF0705676.1"/>
    </source>
</evidence>
<feature type="transmembrane region" description="Helical" evidence="5">
    <location>
        <begin position="148"/>
        <end position="169"/>
    </location>
</feature>
<feature type="transmembrane region" description="Helical" evidence="5">
    <location>
        <begin position="125"/>
        <end position="142"/>
    </location>
</feature>
<dbReference type="Proteomes" id="UP001217083">
    <property type="component" value="Unassembled WGS sequence"/>
</dbReference>
<accession>A0ABT5XII7</accession>
<comment type="caution">
    <text evidence="7">The sequence shown here is derived from an EMBL/GenBank/DDBJ whole genome shotgun (WGS) entry which is preliminary data.</text>
</comment>
<feature type="transmembrane region" description="Helical" evidence="5">
    <location>
        <begin position="322"/>
        <end position="340"/>
    </location>
</feature>
<gene>
    <name evidence="7" type="ORF">PY091_00525</name>
</gene>
<sequence>MELKKKIGDELSLFFTLRQTSKKWYIPLLAAICVGIPLLVGLYFENLRLGLMGSLGGLVILYLPETGSRTNRFVTILVASFAFIISFSVGQFFSFHPVAAVIAMGLFTFIVHWIVLVYKTSPPRSFFFIMIAALSICQPFHLETIPTKIGALSLGTMLASILATIHIIWKTNPSDNPEQDNSEPSVFTKNDFADIWEAIVMAAFMAGGMGIGYLMGYQNPYWIPVSTAAVMQGASLYHIRQKTAYRILGTFVGLGLCWLLLTFVDTPLEICVSIIVLQFIIELLIIRHYALAVIFITPMTIFLSEAASPLMASPKDLIELRFWEIVIGSVLGAFGGWMLYKEKIRYTTLHGLKRIKVTMEKRNKIL</sequence>